<accession>A0A1H5WMN3</accession>
<evidence type="ECO:0000256" key="1">
    <source>
        <dbReference type="SAM" id="Phobius"/>
    </source>
</evidence>
<keyword evidence="1" id="KW-1133">Transmembrane helix</keyword>
<keyword evidence="1" id="KW-0812">Transmembrane</keyword>
<feature type="transmembrane region" description="Helical" evidence="1">
    <location>
        <begin position="77"/>
        <end position="94"/>
    </location>
</feature>
<sequence>MDPIELKKVLARASVLTVIAYITSGVLFWIFKKFDFSGIVLGVLVCFNLVFMTFQFRRAIKPASFFDLESSFKSKIISQYLLNLLILAIFIWRSY</sequence>
<dbReference type="AlphaFoldDB" id="A0A1H5WMN3"/>
<dbReference type="EMBL" id="FNVR01000010">
    <property type="protein sequence ID" value="SEG00732.1"/>
    <property type="molecule type" value="Genomic_DNA"/>
</dbReference>
<name>A0A1H5WMN3_9BACT</name>
<reference evidence="3" key="1">
    <citation type="submission" date="2016-10" db="EMBL/GenBank/DDBJ databases">
        <authorList>
            <person name="Varghese N."/>
            <person name="Submissions S."/>
        </authorList>
    </citation>
    <scope>NUCLEOTIDE SEQUENCE [LARGE SCALE GENOMIC DNA]</scope>
    <source>
        <strain evidence="3">DSM 17298</strain>
    </source>
</reference>
<dbReference type="Proteomes" id="UP000236736">
    <property type="component" value="Unassembled WGS sequence"/>
</dbReference>
<feature type="transmembrane region" description="Helical" evidence="1">
    <location>
        <begin position="36"/>
        <end position="56"/>
    </location>
</feature>
<evidence type="ECO:0000313" key="3">
    <source>
        <dbReference type="Proteomes" id="UP000236736"/>
    </source>
</evidence>
<protein>
    <submittedName>
        <fullName evidence="2">Uncharacterized protein</fullName>
    </submittedName>
</protein>
<evidence type="ECO:0000313" key="2">
    <source>
        <dbReference type="EMBL" id="SEG00732.1"/>
    </source>
</evidence>
<organism evidence="2 3">
    <name type="scientific">Algoriphagus boritolerans DSM 17298 = JCM 18970</name>
    <dbReference type="NCBI Taxonomy" id="1120964"/>
    <lineage>
        <taxon>Bacteria</taxon>
        <taxon>Pseudomonadati</taxon>
        <taxon>Bacteroidota</taxon>
        <taxon>Cytophagia</taxon>
        <taxon>Cytophagales</taxon>
        <taxon>Cyclobacteriaceae</taxon>
        <taxon>Algoriphagus</taxon>
    </lineage>
</organism>
<keyword evidence="1" id="KW-0472">Membrane</keyword>
<proteinExistence type="predicted"/>
<feature type="transmembrane region" description="Helical" evidence="1">
    <location>
        <begin position="9"/>
        <end position="30"/>
    </location>
</feature>
<keyword evidence="3" id="KW-1185">Reference proteome</keyword>
<gene>
    <name evidence="2" type="ORF">SAMN03080598_02168</name>
</gene>